<feature type="non-terminal residue" evidence="2">
    <location>
        <position position="1"/>
    </location>
</feature>
<protein>
    <submittedName>
        <fullName evidence="2">Uncharacterized protein</fullName>
    </submittedName>
</protein>
<keyword evidence="1" id="KW-0472">Membrane</keyword>
<dbReference type="AlphaFoldDB" id="K1SGI0"/>
<reference evidence="2" key="1">
    <citation type="journal article" date="2013" name="Environ. Microbiol.">
        <title>Microbiota from the distal guts of lean and obese adolescents exhibit partial functional redundancy besides clear differences in community structure.</title>
        <authorList>
            <person name="Ferrer M."/>
            <person name="Ruiz A."/>
            <person name="Lanza F."/>
            <person name="Haange S.B."/>
            <person name="Oberbach A."/>
            <person name="Till H."/>
            <person name="Bargiela R."/>
            <person name="Campoy C."/>
            <person name="Segura M.T."/>
            <person name="Richter M."/>
            <person name="von Bergen M."/>
            <person name="Seifert J."/>
            <person name="Suarez A."/>
        </authorList>
    </citation>
    <scope>NUCLEOTIDE SEQUENCE</scope>
</reference>
<evidence type="ECO:0000256" key="1">
    <source>
        <dbReference type="SAM" id="Phobius"/>
    </source>
</evidence>
<name>K1SGI0_9ZZZZ</name>
<gene>
    <name evidence="2" type="ORF">LEA_13203</name>
</gene>
<dbReference type="EMBL" id="AJWY01008955">
    <property type="protein sequence ID" value="EKC59747.1"/>
    <property type="molecule type" value="Genomic_DNA"/>
</dbReference>
<feature type="transmembrane region" description="Helical" evidence="1">
    <location>
        <begin position="12"/>
        <end position="36"/>
    </location>
</feature>
<sequence length="84" mass="9466">PEAPRRAGRSGCLGGLIYFAFVVSISIILACVGWMAASDVLALNKEAYGKMFLDRKGCGRRWIEALKERGYGWRLRVVCDWQQK</sequence>
<evidence type="ECO:0000313" key="2">
    <source>
        <dbReference type="EMBL" id="EKC59747.1"/>
    </source>
</evidence>
<proteinExistence type="predicted"/>
<organism evidence="2">
    <name type="scientific">human gut metagenome</name>
    <dbReference type="NCBI Taxonomy" id="408170"/>
    <lineage>
        <taxon>unclassified sequences</taxon>
        <taxon>metagenomes</taxon>
        <taxon>organismal metagenomes</taxon>
    </lineage>
</organism>
<keyword evidence="1" id="KW-1133">Transmembrane helix</keyword>
<comment type="caution">
    <text evidence="2">The sequence shown here is derived from an EMBL/GenBank/DDBJ whole genome shotgun (WGS) entry which is preliminary data.</text>
</comment>
<keyword evidence="1" id="KW-0812">Transmembrane</keyword>
<accession>K1SGI0</accession>